<evidence type="ECO:0000313" key="3">
    <source>
        <dbReference type="Proteomes" id="UP000037035"/>
    </source>
</evidence>
<dbReference type="EMBL" id="LAVV01007819">
    <property type="protein sequence ID" value="KNZ54680.1"/>
    <property type="molecule type" value="Genomic_DNA"/>
</dbReference>
<dbReference type="AlphaFoldDB" id="A0A0L6V3I7"/>
<dbReference type="VEuPathDB" id="FungiDB:VP01_2886g3"/>
<name>A0A0L6V3I7_9BASI</name>
<dbReference type="Proteomes" id="UP000037035">
    <property type="component" value="Unassembled WGS sequence"/>
</dbReference>
<comment type="caution">
    <text evidence="2">The sequence shown here is derived from an EMBL/GenBank/DDBJ whole genome shotgun (WGS) entry which is preliminary data.</text>
</comment>
<sequence>MPWNLARPLPLNLMPWCCFIALRIVCAHPALQGSFEGHDLAPAIHSSHEHFLAPYNDHHGFKHGEFVNHKRLRENQQVPHQSEFLNADTQSPDLRDNLGLEPESDTRLTHVAKRPMTVQDGHLAAPILQSLNHGLDTSSPFGPATYDGSGLSGLDDHLAGHQFNHLLNSLFPFASPATLHPHIFTSEPMLPVMPPHEAGKPWDDLINVPGLHNELLYSEFGTITDSTWLSSFGQKAPFEQSTVQNLPTPELAFQSISSRGFESPDGDHSMPQLSMQFGHFGDSLWPPPWAHSLLPAPQLTPQPNSSSLGLTIGQSILAHSTGDSSEQMDKNYGSIYASKEWDPDLAQLNIPDDSKDHNLLQKFFNDFNRRARGKLIVKSIYHVDLPRADLNHLPVALFKIRKSCLYLIRVLCIPQYRNPKFHKSLASQNPPQKIVNHFSRLIDWLLFINTALLKRLHARGSMINKSDEADSNRRLIDWFFEQTFDPSNSWPVVGTITRQVALAPGNTFGPIQEIIITCLSSPLKLKRELQTAVLLVSHYYQYQFPKMLEALGSGQLANFKSLINDAIASRMKIGNGFNEGNWIEKLGNFPVRSLQSLPEALRPSRNLFTKHYKAKPGIEEEKLREYIKVILSASRKGFPIWELDRVNFNPEDYPVLIANKVCNLTELKHGTVWPRDHKNKSFHKQHVNKRLEYFLDHLNVCFCKLMAFKALKGIQPGDGTEQWFFHWLQNILFPGQDKLPLLGDFDLEKERSVDSFSAQDFNEIQALVLNIIADPNAQKRMFQAALSVLGYWLKNEQGWLYNQLFKNENEYWDNLTELINLELD</sequence>
<keyword evidence="3" id="KW-1185">Reference proteome</keyword>
<reference evidence="2 3" key="1">
    <citation type="submission" date="2015-08" db="EMBL/GenBank/DDBJ databases">
        <title>Next Generation Sequencing and Analysis of the Genome of Puccinia sorghi L Schw, the Causal Agent of Maize Common Rust.</title>
        <authorList>
            <person name="Rochi L."/>
            <person name="Burguener G."/>
            <person name="Darino M."/>
            <person name="Turjanski A."/>
            <person name="Kreff E."/>
            <person name="Dieguez M.J."/>
            <person name="Sacco F."/>
        </authorList>
    </citation>
    <scope>NUCLEOTIDE SEQUENCE [LARGE SCALE GENOMIC DNA]</scope>
    <source>
        <strain evidence="2 3">RO10H11247</strain>
    </source>
</reference>
<gene>
    <name evidence="2" type="ORF">VP01_2886g3</name>
</gene>
<proteinExistence type="predicted"/>
<dbReference type="OrthoDB" id="2499284at2759"/>
<protein>
    <submittedName>
        <fullName evidence="2">Uncharacterized protein</fullName>
    </submittedName>
</protein>
<accession>A0A0L6V3I7</accession>
<evidence type="ECO:0000256" key="1">
    <source>
        <dbReference type="SAM" id="SignalP"/>
    </source>
</evidence>
<feature type="signal peptide" evidence="1">
    <location>
        <begin position="1"/>
        <end position="27"/>
    </location>
</feature>
<evidence type="ECO:0000313" key="2">
    <source>
        <dbReference type="EMBL" id="KNZ54680.1"/>
    </source>
</evidence>
<feature type="chain" id="PRO_5005568048" evidence="1">
    <location>
        <begin position="28"/>
        <end position="824"/>
    </location>
</feature>
<keyword evidence="1" id="KW-0732">Signal</keyword>
<organism evidence="2 3">
    <name type="scientific">Puccinia sorghi</name>
    <dbReference type="NCBI Taxonomy" id="27349"/>
    <lineage>
        <taxon>Eukaryota</taxon>
        <taxon>Fungi</taxon>
        <taxon>Dikarya</taxon>
        <taxon>Basidiomycota</taxon>
        <taxon>Pucciniomycotina</taxon>
        <taxon>Pucciniomycetes</taxon>
        <taxon>Pucciniales</taxon>
        <taxon>Pucciniaceae</taxon>
        <taxon>Puccinia</taxon>
    </lineage>
</organism>